<evidence type="ECO:0000256" key="6">
    <source>
        <dbReference type="ARBA" id="ARBA00045806"/>
    </source>
</evidence>
<evidence type="ECO:0000256" key="1">
    <source>
        <dbReference type="ARBA" id="ARBA00006241"/>
    </source>
</evidence>
<dbReference type="PANTHER" id="PTHR44826:SF3">
    <property type="entry name" value="SPORE COAT PROTEIN SP85"/>
    <property type="match status" value="1"/>
</dbReference>
<accession>A0A7S3M6L9</accession>
<dbReference type="AlphaFoldDB" id="A0A7S3M6L9"/>
<gene>
    <name evidence="10" type="ORF">SELO1098_LOCUS12562</name>
</gene>
<feature type="region of interest" description="Disordered" evidence="7">
    <location>
        <begin position="753"/>
        <end position="783"/>
    </location>
</feature>
<evidence type="ECO:0000256" key="2">
    <source>
        <dbReference type="ARBA" id="ARBA00021911"/>
    </source>
</evidence>
<keyword evidence="8" id="KW-1133">Transmembrane helix</keyword>
<comment type="function">
    <text evidence="5">In the vertebrate host, binds to highly sulfated heparan sulfate proteoglycans (HSPGs) on the surface of host hepatocytes and is required for sporozoite invasion of the host hepatocytes.</text>
</comment>
<feature type="region of interest" description="Disordered" evidence="7">
    <location>
        <begin position="356"/>
        <end position="439"/>
    </location>
</feature>
<evidence type="ECO:0000256" key="5">
    <source>
        <dbReference type="ARBA" id="ARBA00033726"/>
    </source>
</evidence>
<feature type="transmembrane region" description="Helical" evidence="8">
    <location>
        <begin position="723"/>
        <end position="744"/>
    </location>
</feature>
<evidence type="ECO:0000256" key="3">
    <source>
        <dbReference type="ARBA" id="ARBA00022522"/>
    </source>
</evidence>
<evidence type="ECO:0000256" key="8">
    <source>
        <dbReference type="SAM" id="Phobius"/>
    </source>
</evidence>
<comment type="function">
    <text evidence="6">Essential sporozoite protein. In the mosquito vector, required for sporozoite development in the oocyst, migration through the vector hemolymph and entry into the vector salivary glands. In the vertebrate host, required for sporozoite migration through the host dermis and infection of host hepatocytes. Binds to highly sulfated heparan sulfate proteoglycans (HSPGs) on the surface of host hepatocytes.</text>
</comment>
<keyword evidence="4" id="KW-0677">Repeat</keyword>
<evidence type="ECO:0000256" key="9">
    <source>
        <dbReference type="SAM" id="SignalP"/>
    </source>
</evidence>
<keyword evidence="8" id="KW-0812">Transmembrane</keyword>
<keyword evidence="9" id="KW-0732">Signal</keyword>
<feature type="compositionally biased region" description="Low complexity" evidence="7">
    <location>
        <begin position="377"/>
        <end position="439"/>
    </location>
</feature>
<feature type="compositionally biased region" description="Basic residues" evidence="7">
    <location>
        <begin position="773"/>
        <end position="782"/>
    </location>
</feature>
<comment type="similarity">
    <text evidence="1">Belongs to the plasmodium circumsporozoite protein family.</text>
</comment>
<protein>
    <recommendedName>
        <fullName evidence="2">Circumsporozoite protein</fullName>
    </recommendedName>
</protein>
<evidence type="ECO:0000313" key="10">
    <source>
        <dbReference type="EMBL" id="CAE0283727.1"/>
    </source>
</evidence>
<organism evidence="10">
    <name type="scientific">Spumella elongata</name>
    <dbReference type="NCBI Taxonomy" id="89044"/>
    <lineage>
        <taxon>Eukaryota</taxon>
        <taxon>Sar</taxon>
        <taxon>Stramenopiles</taxon>
        <taxon>Ochrophyta</taxon>
        <taxon>Chrysophyceae</taxon>
        <taxon>Chromulinales</taxon>
        <taxon>Chromulinaceae</taxon>
        <taxon>Spumella</taxon>
    </lineage>
</organism>
<feature type="signal peptide" evidence="9">
    <location>
        <begin position="1"/>
        <end position="26"/>
    </location>
</feature>
<evidence type="ECO:0000256" key="7">
    <source>
        <dbReference type="SAM" id="MobiDB-lite"/>
    </source>
</evidence>
<dbReference type="InterPro" id="IPR051860">
    <property type="entry name" value="Plasmodium_CSP_Invasion"/>
</dbReference>
<keyword evidence="8" id="KW-0472">Membrane</keyword>
<feature type="region of interest" description="Disordered" evidence="7">
    <location>
        <begin position="479"/>
        <end position="498"/>
    </location>
</feature>
<reference evidence="10" key="1">
    <citation type="submission" date="2021-01" db="EMBL/GenBank/DDBJ databases">
        <authorList>
            <person name="Corre E."/>
            <person name="Pelletier E."/>
            <person name="Niang G."/>
            <person name="Scheremetjew M."/>
            <person name="Finn R."/>
            <person name="Kale V."/>
            <person name="Holt S."/>
            <person name="Cochrane G."/>
            <person name="Meng A."/>
            <person name="Brown T."/>
            <person name="Cohen L."/>
        </authorList>
    </citation>
    <scope>NUCLEOTIDE SEQUENCE</scope>
    <source>
        <strain evidence="10">CCAP 955/1</strain>
    </source>
</reference>
<name>A0A7S3M6L9_9STRA</name>
<evidence type="ECO:0000256" key="4">
    <source>
        <dbReference type="ARBA" id="ARBA00022737"/>
    </source>
</evidence>
<dbReference type="PANTHER" id="PTHR44826">
    <property type="entry name" value="SPORE COAT PROTEIN SP85"/>
    <property type="match status" value="1"/>
</dbReference>
<proteinExistence type="inferred from homology"/>
<keyword evidence="3" id="KW-0748">Sporozoite</keyword>
<dbReference type="EMBL" id="HBIC01025462">
    <property type="protein sequence ID" value="CAE0283727.1"/>
    <property type="molecule type" value="Transcribed_RNA"/>
</dbReference>
<feature type="compositionally biased region" description="Polar residues" evidence="7">
    <location>
        <begin position="479"/>
        <end position="497"/>
    </location>
</feature>
<sequence length="793" mass="81616">MSAMYKNRIFLGAIVALAMSSKLASAQGFDLSLLTDCWEWVIGFSTESCTATCAQVGRTCDPVKIGELNTVQALSDAISTSFLLGSASGPGSMATFCNGGINIWAFATAPAAFAYQTFVPNVNNPSEGVFVVSHYCYFPTNPVDYTGTCDTEYDIVPSQRICSCYNGACPPTMAPSSPPLSDPTLAPSVAPSIAVTAAPSVVPTVAGTQPQCDEWILGYSTESCTKTCDRVGATCNAQNLETIVTQQAFYDMVTVAKTIDASCPTGYDADVFCTKGVNTYSYAFAPVPAAFAYKTHRANGRATETFCNFPVSVTNQTANCGAEYVYPPSRRFCSCTGNCPPPTAAPTTTVTEAPTVVPTVNPSTAPSAVPTVAPSKTPTAVPSVAPSANPSTAPSAKPSASPSVHPSAAPSAGPSVAPSAVPTANPSAAPSAAPSASPSAIPTFVPSAAPSAQPSVAPSAGPTVNPTFVPPTIVPTLAPSNNPSITPSAHPSASPSRIPTAAPTGCFKFIIGYSEKSCTETCSDPEVNGVCENEIIKTIDTLPDFSNMLTTATLLGSGGSSPSSVATFCSGGVNNFPFANSPAAFAYQQYVPLPTPHYVVSNYCYYRPAVQGPTTDTCDTKYMVPPSQRICACSIASCVDNGAYPMPNYRRLEGVEEEENQSVGVSAAEALDTALTVATDSVAEAKVEVLTTTAAVETAAVESASDPAPAVTSLQALLSEVPVQYQIAGAAAVVLALLCAVALCNALSTPKMVPTVDNDGTASPVSAPGSPQKKMRTTRNSHKREVYIDISET</sequence>
<feature type="chain" id="PRO_5031387794" description="Circumsporozoite protein" evidence="9">
    <location>
        <begin position="27"/>
        <end position="793"/>
    </location>
</feature>